<dbReference type="AlphaFoldDB" id="A0A327QUG9"/>
<evidence type="ECO:0000313" key="2">
    <source>
        <dbReference type="Proteomes" id="UP000249547"/>
    </source>
</evidence>
<dbReference type="EMBL" id="QLLL01000004">
    <property type="protein sequence ID" value="RAJ05387.1"/>
    <property type="molecule type" value="Genomic_DNA"/>
</dbReference>
<dbReference type="Proteomes" id="UP000249547">
    <property type="component" value="Unassembled WGS sequence"/>
</dbReference>
<organism evidence="1 2">
    <name type="scientific">Chitinophaga skermanii</name>
    <dbReference type="NCBI Taxonomy" id="331697"/>
    <lineage>
        <taxon>Bacteria</taxon>
        <taxon>Pseudomonadati</taxon>
        <taxon>Bacteroidota</taxon>
        <taxon>Chitinophagia</taxon>
        <taxon>Chitinophagales</taxon>
        <taxon>Chitinophagaceae</taxon>
        <taxon>Chitinophaga</taxon>
    </lineage>
</organism>
<keyword evidence="2" id="KW-1185">Reference proteome</keyword>
<accession>A0A327QUG9</accession>
<reference evidence="1 2" key="1">
    <citation type="submission" date="2018-06" db="EMBL/GenBank/DDBJ databases">
        <title>Genomic Encyclopedia of Archaeal and Bacterial Type Strains, Phase II (KMG-II): from individual species to whole genera.</title>
        <authorList>
            <person name="Goeker M."/>
        </authorList>
    </citation>
    <scope>NUCLEOTIDE SEQUENCE [LARGE SCALE GENOMIC DNA]</scope>
    <source>
        <strain evidence="1 2">DSM 23857</strain>
    </source>
</reference>
<sequence>MGKVRKLQFKLTNHFGEVVTIAMEPEGEVYYLQEHETILVTLYGEDNPTVNFKVTEKDSHYVIHIYPEKGEYELEKIIDEDDDDEDEF</sequence>
<name>A0A327QUG9_9BACT</name>
<dbReference type="RefSeq" id="WP_111597981.1">
    <property type="nucleotide sequence ID" value="NZ_QLLL01000004.1"/>
</dbReference>
<gene>
    <name evidence="1" type="ORF">LX64_02545</name>
</gene>
<evidence type="ECO:0000313" key="1">
    <source>
        <dbReference type="EMBL" id="RAJ05387.1"/>
    </source>
</evidence>
<comment type="caution">
    <text evidence="1">The sequence shown here is derived from an EMBL/GenBank/DDBJ whole genome shotgun (WGS) entry which is preliminary data.</text>
</comment>
<protein>
    <submittedName>
        <fullName evidence="1">Uncharacterized protein</fullName>
    </submittedName>
</protein>
<proteinExistence type="predicted"/>